<feature type="region of interest" description="Disordered" evidence="1">
    <location>
        <begin position="1"/>
        <end position="36"/>
    </location>
</feature>
<evidence type="ECO:0000259" key="2">
    <source>
        <dbReference type="PROSITE" id="PS50531"/>
    </source>
</evidence>
<proteinExistence type="predicted"/>
<feature type="compositionally biased region" description="Basic and acidic residues" evidence="1">
    <location>
        <begin position="1"/>
        <end position="15"/>
    </location>
</feature>
<dbReference type="InterPro" id="IPR017894">
    <property type="entry name" value="HTH_IS21_transposase_type"/>
</dbReference>
<evidence type="ECO:0000313" key="4">
    <source>
        <dbReference type="Proteomes" id="UP001223072"/>
    </source>
</evidence>
<dbReference type="PROSITE" id="PS50531">
    <property type="entry name" value="HTH_IS21"/>
    <property type="match status" value="1"/>
</dbReference>
<name>A0ABU0RW93_9ACTN</name>
<evidence type="ECO:0000313" key="3">
    <source>
        <dbReference type="EMBL" id="MDQ0935968.1"/>
    </source>
</evidence>
<keyword evidence="4" id="KW-1185">Reference proteome</keyword>
<reference evidence="3 4" key="1">
    <citation type="submission" date="2023-07" db="EMBL/GenBank/DDBJ databases">
        <title>Comparative genomics of wheat-associated soil bacteria to identify genetic determinants of phenazine resistance.</title>
        <authorList>
            <person name="Mouncey N."/>
        </authorList>
    </citation>
    <scope>NUCLEOTIDE SEQUENCE [LARGE SCALE GENOMIC DNA]</scope>
    <source>
        <strain evidence="3 4">W2I16</strain>
    </source>
</reference>
<evidence type="ECO:0000256" key="1">
    <source>
        <dbReference type="SAM" id="MobiDB-lite"/>
    </source>
</evidence>
<comment type="caution">
    <text evidence="3">The sequence shown here is derived from an EMBL/GenBank/DDBJ whole genome shotgun (WGS) entry which is preliminary data.</text>
</comment>
<organism evidence="3 4">
    <name type="scientific">Streptomyces turgidiscabies</name>
    <dbReference type="NCBI Taxonomy" id="85558"/>
    <lineage>
        <taxon>Bacteria</taxon>
        <taxon>Bacillati</taxon>
        <taxon>Actinomycetota</taxon>
        <taxon>Actinomycetes</taxon>
        <taxon>Kitasatosporales</taxon>
        <taxon>Streptomycetaceae</taxon>
        <taxon>Streptomyces</taxon>
    </lineage>
</organism>
<feature type="domain" description="HTH IS21-type" evidence="2">
    <location>
        <begin position="1"/>
        <end position="54"/>
    </location>
</feature>
<protein>
    <submittedName>
        <fullName evidence="3">Transposase</fullName>
    </submittedName>
</protein>
<gene>
    <name evidence="3" type="ORF">QFZ49_005940</name>
</gene>
<accession>A0ABU0RW93</accession>
<dbReference type="Proteomes" id="UP001223072">
    <property type="component" value="Unassembled WGS sequence"/>
</dbReference>
<sequence length="117" mass="13078">MSLSEISRETGLDRKTVRKYLSAPGPATPPRRSTNGRSLARVIDEFAPLIDSMLRAEVLMKAAVIHERLAREYGFTGNYVFARMKTWKILRDCRLKGDGVHHAMLGVARMHNLALGG</sequence>
<dbReference type="EMBL" id="JAUSZS010000007">
    <property type="protein sequence ID" value="MDQ0935968.1"/>
    <property type="molecule type" value="Genomic_DNA"/>
</dbReference>